<dbReference type="Proteomes" id="UP000054564">
    <property type="component" value="Unassembled WGS sequence"/>
</dbReference>
<accession>A0A0L0VSY2</accession>
<evidence type="ECO:0000256" key="1">
    <source>
        <dbReference type="SAM" id="Phobius"/>
    </source>
</evidence>
<dbReference type="EMBL" id="AJIL01000024">
    <property type="protein sequence ID" value="KNF02317.1"/>
    <property type="molecule type" value="Genomic_DNA"/>
</dbReference>
<gene>
    <name evidence="2" type="ORF">PSTG_04522</name>
</gene>
<keyword evidence="1" id="KW-0812">Transmembrane</keyword>
<protein>
    <submittedName>
        <fullName evidence="2">Uncharacterized protein</fullName>
    </submittedName>
</protein>
<reference evidence="3" key="1">
    <citation type="submission" date="2014-03" db="EMBL/GenBank/DDBJ databases">
        <title>The Genome Sequence of Puccinia striiformis f. sp. tritici PST-78.</title>
        <authorList>
            <consortium name="The Broad Institute Genome Sequencing Platform"/>
            <person name="Cuomo C."/>
            <person name="Hulbert S."/>
            <person name="Chen X."/>
            <person name="Walker B."/>
            <person name="Young S.K."/>
            <person name="Zeng Q."/>
            <person name="Gargeya S."/>
            <person name="Fitzgerald M."/>
            <person name="Haas B."/>
            <person name="Abouelleil A."/>
            <person name="Alvarado L."/>
            <person name="Arachchi H.M."/>
            <person name="Berlin A.M."/>
            <person name="Chapman S.B."/>
            <person name="Goldberg J."/>
            <person name="Griggs A."/>
            <person name="Gujja S."/>
            <person name="Hansen M."/>
            <person name="Howarth C."/>
            <person name="Imamovic A."/>
            <person name="Larimer J."/>
            <person name="McCowan C."/>
            <person name="Montmayeur A."/>
            <person name="Murphy C."/>
            <person name="Neiman D."/>
            <person name="Pearson M."/>
            <person name="Priest M."/>
            <person name="Roberts A."/>
            <person name="Saif S."/>
            <person name="Shea T."/>
            <person name="Sisk P."/>
            <person name="Sykes S."/>
            <person name="Wortman J."/>
            <person name="Nusbaum C."/>
            <person name="Birren B."/>
        </authorList>
    </citation>
    <scope>NUCLEOTIDE SEQUENCE [LARGE SCALE GENOMIC DNA]</scope>
    <source>
        <strain evidence="3">race PST-78</strain>
    </source>
</reference>
<dbReference type="STRING" id="1165861.A0A0L0VSY2"/>
<evidence type="ECO:0000313" key="3">
    <source>
        <dbReference type="Proteomes" id="UP000054564"/>
    </source>
</evidence>
<comment type="caution">
    <text evidence="2">The sequence shown here is derived from an EMBL/GenBank/DDBJ whole genome shotgun (WGS) entry which is preliminary data.</text>
</comment>
<evidence type="ECO:0000313" key="2">
    <source>
        <dbReference type="EMBL" id="KNF02317.1"/>
    </source>
</evidence>
<keyword evidence="3" id="KW-1185">Reference proteome</keyword>
<keyword evidence="1" id="KW-1133">Transmembrane helix</keyword>
<name>A0A0L0VSY2_9BASI</name>
<feature type="transmembrane region" description="Helical" evidence="1">
    <location>
        <begin position="50"/>
        <end position="67"/>
    </location>
</feature>
<dbReference type="OrthoDB" id="2588793at2759"/>
<sequence>MQCPSGLADNLSSRKTNSVNLASVKQTQAPSGSTRPTIDLLKSILRRSKALLFLVFIVIFFFLALSLSNIPIGSGFHDVWQKSSIIGKSGLQKVEDQELPEFCYDPYRLPGNVERSELPEGPISTVTWIANNPSAKARVGRPSGIDGQAPFIVPTISAQLLDNPDAPELQFLKNRTVIFVGDSLDRNEVYHLAQETFGPEYHKFLMPEDTPEIDSPSHQSHRIGLGVHPKLGLTVANWFLMSVDIDSPMTSFFHAGEDPPQLFEGRFEKFYEPLITKTTLLKSPPDMVVFNSGLWDLVYLSNLKDYEIDQNRTQGIMTTLQVTGKDLLTPTEIERHSTRFKKFINKLIFHTFNDTSSTPSKTRFVYRTMPDSSLTLAKKNSMSRKRVRQIDKLNLQIILEFNHLQSSSSSSTDGSKVLIDIIDWKWISSQLLDELIDLVHFGRGATQWLYGDMVLYHLRRHIINQELSTLKNIKINARLRKSLADSLVWKDCRRFIDVLDTANLTGHFALKQSRNLFNH</sequence>
<proteinExistence type="predicted"/>
<organism evidence="2 3">
    <name type="scientific">Puccinia striiformis f. sp. tritici PST-78</name>
    <dbReference type="NCBI Taxonomy" id="1165861"/>
    <lineage>
        <taxon>Eukaryota</taxon>
        <taxon>Fungi</taxon>
        <taxon>Dikarya</taxon>
        <taxon>Basidiomycota</taxon>
        <taxon>Pucciniomycotina</taxon>
        <taxon>Pucciniomycetes</taxon>
        <taxon>Pucciniales</taxon>
        <taxon>Pucciniaceae</taxon>
        <taxon>Puccinia</taxon>
    </lineage>
</organism>
<dbReference type="AlphaFoldDB" id="A0A0L0VSY2"/>
<keyword evidence="1" id="KW-0472">Membrane</keyword>